<dbReference type="AlphaFoldDB" id="A0A7R7RPA1"/>
<evidence type="ECO:0000313" key="2">
    <source>
        <dbReference type="Proteomes" id="UP000595205"/>
    </source>
</evidence>
<name>A0A7R7RPA1_MYCIT</name>
<dbReference type="EMBL" id="AP024255">
    <property type="protein sequence ID" value="BCO98975.1"/>
    <property type="molecule type" value="Genomic_DNA"/>
</dbReference>
<protein>
    <submittedName>
        <fullName evidence="1">Uncharacterized protein</fullName>
    </submittedName>
</protein>
<sequence>MLGGDLPSALHPTYLCTRYPGDTPPRCHCHTRIPALTHAPPCPWQSQRAPASAAPALGALTGVRRSSRVRLDLWVGSG</sequence>
<gene>
    <name evidence="1" type="ORF">MINTM018_17450</name>
</gene>
<accession>A0A7R7RPA1</accession>
<organism evidence="1 2">
    <name type="scientific">Mycobacterium intracellulare</name>
    <dbReference type="NCBI Taxonomy" id="1767"/>
    <lineage>
        <taxon>Bacteria</taxon>
        <taxon>Bacillati</taxon>
        <taxon>Actinomycetota</taxon>
        <taxon>Actinomycetes</taxon>
        <taxon>Mycobacteriales</taxon>
        <taxon>Mycobacteriaceae</taxon>
        <taxon>Mycobacterium</taxon>
        <taxon>Mycobacterium avium complex (MAC)</taxon>
    </lineage>
</organism>
<evidence type="ECO:0000313" key="1">
    <source>
        <dbReference type="EMBL" id="BCO98975.1"/>
    </source>
</evidence>
<dbReference type="Proteomes" id="UP000595205">
    <property type="component" value="Chromosome"/>
</dbReference>
<proteinExistence type="predicted"/>
<reference evidence="1 2" key="1">
    <citation type="submission" date="2020-12" db="EMBL/GenBank/DDBJ databases">
        <title>Genome sequence of clinical Mycobacterium intracellulare strains.</title>
        <authorList>
            <person name="Tateishi Y."/>
            <person name="Matsumoto S."/>
            <person name="Fukushima Y."/>
            <person name="Nakajima C."/>
            <person name="Suzuki Y."/>
        </authorList>
    </citation>
    <scope>NUCLEOTIDE SEQUENCE [LARGE SCALE GENOMIC DNA]</scope>
    <source>
        <strain evidence="1 2">M018</strain>
    </source>
</reference>